<evidence type="ECO:0000256" key="1">
    <source>
        <dbReference type="SAM" id="MobiDB-lite"/>
    </source>
</evidence>
<dbReference type="EMBL" id="JAWQEG010002145">
    <property type="protein sequence ID" value="KAK3874044.1"/>
    <property type="molecule type" value="Genomic_DNA"/>
</dbReference>
<gene>
    <name evidence="2" type="ORF">Pcinc_020988</name>
</gene>
<proteinExistence type="predicted"/>
<dbReference type="AlphaFoldDB" id="A0AAE1KI98"/>
<protein>
    <recommendedName>
        <fullName evidence="4">Mediator complex subunit 15 KIX domain-containing protein</fullName>
    </recommendedName>
</protein>
<comment type="caution">
    <text evidence="2">The sequence shown here is derived from an EMBL/GenBank/DDBJ whole genome shotgun (WGS) entry which is preliminary data.</text>
</comment>
<accession>A0AAE1KI98</accession>
<sequence length="273" mass="31439">MSISQWLEKAEEGAEVLIIINADVLSHHATHTRRDTSANSSDDENDIDDDDHGHYHHHHHHDDDDGRLRVPKDEDDEVMMTKETMEEEEEEQEVQKPANFCVQGNPRLLLRLLHHTSPPASPRTLPQYLRDNVKQFILQQLQVSERRKHPDMLELVQKFITSLEDQVYCSVTTQEEYISKLATRLAAILAHLTTTRRFNSPPPHHHNTYTNNTTKTRLHHNNTTSSTTYLRQRHITSLVNPVPPPPPTTSADLHPVVTVSPYYYAECRSLPPT</sequence>
<keyword evidence="3" id="KW-1185">Reference proteome</keyword>
<evidence type="ECO:0000313" key="3">
    <source>
        <dbReference type="Proteomes" id="UP001286313"/>
    </source>
</evidence>
<reference evidence="2" key="1">
    <citation type="submission" date="2023-10" db="EMBL/GenBank/DDBJ databases">
        <title>Genome assemblies of two species of porcelain crab, Petrolisthes cinctipes and Petrolisthes manimaculis (Anomura: Porcellanidae).</title>
        <authorList>
            <person name="Angst P."/>
        </authorList>
    </citation>
    <scope>NUCLEOTIDE SEQUENCE</scope>
    <source>
        <strain evidence="2">PB745_01</strain>
        <tissue evidence="2">Gill</tissue>
    </source>
</reference>
<feature type="region of interest" description="Disordered" evidence="1">
    <location>
        <begin position="31"/>
        <end position="70"/>
    </location>
</feature>
<feature type="compositionally biased region" description="Acidic residues" evidence="1">
    <location>
        <begin position="41"/>
        <end position="50"/>
    </location>
</feature>
<organism evidence="2 3">
    <name type="scientific">Petrolisthes cinctipes</name>
    <name type="common">Flat porcelain crab</name>
    <dbReference type="NCBI Taxonomy" id="88211"/>
    <lineage>
        <taxon>Eukaryota</taxon>
        <taxon>Metazoa</taxon>
        <taxon>Ecdysozoa</taxon>
        <taxon>Arthropoda</taxon>
        <taxon>Crustacea</taxon>
        <taxon>Multicrustacea</taxon>
        <taxon>Malacostraca</taxon>
        <taxon>Eumalacostraca</taxon>
        <taxon>Eucarida</taxon>
        <taxon>Decapoda</taxon>
        <taxon>Pleocyemata</taxon>
        <taxon>Anomura</taxon>
        <taxon>Galatheoidea</taxon>
        <taxon>Porcellanidae</taxon>
        <taxon>Petrolisthes</taxon>
    </lineage>
</organism>
<feature type="compositionally biased region" description="Polar residues" evidence="1">
    <location>
        <begin position="221"/>
        <end position="230"/>
    </location>
</feature>
<dbReference type="Proteomes" id="UP001286313">
    <property type="component" value="Unassembled WGS sequence"/>
</dbReference>
<feature type="compositionally biased region" description="Basic and acidic residues" evidence="1">
    <location>
        <begin position="61"/>
        <end position="70"/>
    </location>
</feature>
<evidence type="ECO:0000313" key="2">
    <source>
        <dbReference type="EMBL" id="KAK3874044.1"/>
    </source>
</evidence>
<feature type="region of interest" description="Disordered" evidence="1">
    <location>
        <begin position="196"/>
        <end position="230"/>
    </location>
</feature>
<name>A0AAE1KI98_PETCI</name>
<evidence type="ECO:0008006" key="4">
    <source>
        <dbReference type="Google" id="ProtNLM"/>
    </source>
</evidence>